<accession>A0A2A4GDE6</accession>
<dbReference type="SUPFAM" id="SSF51445">
    <property type="entry name" value="(Trans)glycosidases"/>
    <property type="match status" value="1"/>
</dbReference>
<gene>
    <name evidence="7" type="ORF">B7P33_01500</name>
</gene>
<evidence type="ECO:0000313" key="8">
    <source>
        <dbReference type="Proteomes" id="UP000219559"/>
    </source>
</evidence>
<dbReference type="GO" id="GO:0004560">
    <property type="term" value="F:alpha-L-fucosidase activity"/>
    <property type="evidence" value="ECO:0007669"/>
    <property type="project" value="InterPro"/>
</dbReference>
<dbReference type="GO" id="GO:0016139">
    <property type="term" value="P:glycoside catabolic process"/>
    <property type="evidence" value="ECO:0007669"/>
    <property type="project" value="TreeGrafter"/>
</dbReference>
<comment type="caution">
    <text evidence="7">The sequence shown here is derived from an EMBL/GenBank/DDBJ whole genome shotgun (WGS) entry which is preliminary data.</text>
</comment>
<evidence type="ECO:0000256" key="3">
    <source>
        <dbReference type="ARBA" id="ARBA00022729"/>
    </source>
</evidence>
<dbReference type="Proteomes" id="UP000219559">
    <property type="component" value="Unassembled WGS sequence"/>
</dbReference>
<sequence length="459" mass="52311">MAVCNNRLIIIMGLFCLYSIKIWSQLSGGGDLNPELKVPQSAQEQWRDLKVGLSVHWGPSSLGGKEISWSRHKKIPVAQYDAFYKDFAPTEFDAREWVDLLKRWGMKYISPTAKHHDGFALWFSKWSRYDMEEAGLKLDIMQELKQACDEAGIVLGAYYSNIDWYHPDWTPNVFGGPGTLFETLPDAPNMDRYLKYMYAQCAELIEDYGVGFIQFDGEWDETYTHQMGSKMYRDLRALNENVLLSTRIDIGRRMAGKDNHIDIDGSTYAGDFQDRERLVNHGNNVTVWGDHAWQAWVTLDKKQWSFNKSPDLMTAQELILDLVQVVGNNGNYMINLGPKPNGSFPKEQVVLMNALGAWLDQYGGAIYGTRGGPYYPFQGGVSTRKGQKAWLFLWEGQESITLPKLSQPILGVVDYKSREPVTVTENKTEIVIDLKALKKEGTLQVLELRYKGSPQMQAR</sequence>
<dbReference type="InterPro" id="IPR057739">
    <property type="entry name" value="Glyco_hydro_29_N"/>
</dbReference>
<dbReference type="OrthoDB" id="1095333at2"/>
<proteinExistence type="inferred from homology"/>
<evidence type="ECO:0000259" key="6">
    <source>
        <dbReference type="Pfam" id="PF01120"/>
    </source>
</evidence>
<keyword evidence="3" id="KW-0732">Signal</keyword>
<dbReference type="SMART" id="SM00812">
    <property type="entry name" value="Alpha_L_fucos"/>
    <property type="match status" value="1"/>
</dbReference>
<dbReference type="PANTHER" id="PTHR10030:SF37">
    <property type="entry name" value="ALPHA-L-FUCOSIDASE-RELATED"/>
    <property type="match status" value="1"/>
</dbReference>
<dbReference type="EC" id="3.2.1.51" evidence="2"/>
<dbReference type="Pfam" id="PF01120">
    <property type="entry name" value="Alpha_L_fucos"/>
    <property type="match status" value="1"/>
</dbReference>
<dbReference type="AlphaFoldDB" id="A0A2A4GDE6"/>
<dbReference type="GO" id="GO:0006004">
    <property type="term" value="P:fucose metabolic process"/>
    <property type="evidence" value="ECO:0007669"/>
    <property type="project" value="TreeGrafter"/>
</dbReference>
<dbReference type="PANTHER" id="PTHR10030">
    <property type="entry name" value="ALPHA-L-FUCOSIDASE"/>
    <property type="match status" value="1"/>
</dbReference>
<dbReference type="RefSeq" id="WP_097441528.1">
    <property type="nucleotide sequence ID" value="NZ_NBWU01000001.1"/>
</dbReference>
<keyword evidence="4" id="KW-0378">Hydrolase</keyword>
<reference evidence="7 8" key="1">
    <citation type="submission" date="2017-04" db="EMBL/GenBank/DDBJ databases">
        <title>A new member of the family Flavobacteriaceae isolated from ascidians.</title>
        <authorList>
            <person name="Chen L."/>
        </authorList>
    </citation>
    <scope>NUCLEOTIDE SEQUENCE [LARGE SCALE GENOMIC DNA]</scope>
    <source>
        <strain evidence="7 8">HQA918</strain>
    </source>
</reference>
<evidence type="ECO:0000256" key="5">
    <source>
        <dbReference type="ARBA" id="ARBA00023295"/>
    </source>
</evidence>
<keyword evidence="8" id="KW-1185">Reference proteome</keyword>
<dbReference type="InterPro" id="IPR017853">
    <property type="entry name" value="GH"/>
</dbReference>
<dbReference type="EMBL" id="NBWU01000001">
    <property type="protein sequence ID" value="PCE66004.1"/>
    <property type="molecule type" value="Genomic_DNA"/>
</dbReference>
<comment type="similarity">
    <text evidence="1">Belongs to the glycosyl hydrolase 29 family.</text>
</comment>
<evidence type="ECO:0000313" key="7">
    <source>
        <dbReference type="EMBL" id="PCE66004.1"/>
    </source>
</evidence>
<feature type="domain" description="Glycoside hydrolase family 29 N-terminal" evidence="6">
    <location>
        <begin position="41"/>
        <end position="363"/>
    </location>
</feature>
<keyword evidence="5" id="KW-0326">Glycosidase</keyword>
<evidence type="ECO:0000256" key="4">
    <source>
        <dbReference type="ARBA" id="ARBA00022801"/>
    </source>
</evidence>
<evidence type="ECO:0000256" key="2">
    <source>
        <dbReference type="ARBA" id="ARBA00012662"/>
    </source>
</evidence>
<organism evidence="7 8">
    <name type="scientific">Sediminicola luteus</name>
    <dbReference type="NCBI Taxonomy" id="319238"/>
    <lineage>
        <taxon>Bacteria</taxon>
        <taxon>Pseudomonadati</taxon>
        <taxon>Bacteroidota</taxon>
        <taxon>Flavobacteriia</taxon>
        <taxon>Flavobacteriales</taxon>
        <taxon>Flavobacteriaceae</taxon>
        <taxon>Sediminicola</taxon>
    </lineage>
</organism>
<dbReference type="GO" id="GO:0005764">
    <property type="term" value="C:lysosome"/>
    <property type="evidence" value="ECO:0007669"/>
    <property type="project" value="TreeGrafter"/>
</dbReference>
<evidence type="ECO:0000256" key="1">
    <source>
        <dbReference type="ARBA" id="ARBA00007951"/>
    </source>
</evidence>
<dbReference type="Gene3D" id="3.20.20.80">
    <property type="entry name" value="Glycosidases"/>
    <property type="match status" value="1"/>
</dbReference>
<protein>
    <recommendedName>
        <fullName evidence="2">alpha-L-fucosidase</fullName>
        <ecNumber evidence="2">3.2.1.51</ecNumber>
    </recommendedName>
</protein>
<dbReference type="InterPro" id="IPR000933">
    <property type="entry name" value="Glyco_hydro_29"/>
</dbReference>
<name>A0A2A4GDE6_9FLAO</name>